<feature type="compositionally biased region" description="Polar residues" evidence="4">
    <location>
        <begin position="2159"/>
        <end position="2179"/>
    </location>
</feature>
<dbReference type="InterPro" id="IPR002893">
    <property type="entry name" value="Znf_MYND"/>
</dbReference>
<dbReference type="GO" id="GO:0043296">
    <property type="term" value="C:apical junction complex"/>
    <property type="evidence" value="ECO:0007669"/>
    <property type="project" value="TreeGrafter"/>
</dbReference>
<feature type="compositionally biased region" description="Low complexity" evidence="4">
    <location>
        <begin position="1869"/>
        <end position="1897"/>
    </location>
</feature>
<accession>A0AAW0U2N2</accession>
<reference evidence="7 8" key="1">
    <citation type="submission" date="2023-03" db="EMBL/GenBank/DDBJ databases">
        <title>High-quality genome of Scylla paramamosain provides insights in environmental adaptation.</title>
        <authorList>
            <person name="Zhang L."/>
        </authorList>
    </citation>
    <scope>NUCLEOTIDE SEQUENCE [LARGE SCALE GENOMIC DNA]</scope>
    <source>
        <strain evidence="7">LZ_2023a</strain>
        <tissue evidence="7">Muscle</tissue>
    </source>
</reference>
<feature type="compositionally biased region" description="Polar residues" evidence="4">
    <location>
        <begin position="150"/>
        <end position="170"/>
    </location>
</feature>
<feature type="compositionally biased region" description="Pro residues" evidence="4">
    <location>
        <begin position="1123"/>
        <end position="1135"/>
    </location>
</feature>
<feature type="region of interest" description="Disordered" evidence="4">
    <location>
        <begin position="1592"/>
        <end position="1702"/>
    </location>
</feature>
<feature type="compositionally biased region" description="Low complexity" evidence="4">
    <location>
        <begin position="130"/>
        <end position="142"/>
    </location>
</feature>
<feature type="compositionally biased region" description="Low complexity" evidence="4">
    <location>
        <begin position="1373"/>
        <end position="1395"/>
    </location>
</feature>
<feature type="region of interest" description="Disordered" evidence="4">
    <location>
        <begin position="241"/>
        <end position="262"/>
    </location>
</feature>
<dbReference type="SUPFAM" id="SSF144232">
    <property type="entry name" value="HIT/MYND zinc finger-like"/>
    <property type="match status" value="1"/>
</dbReference>
<feature type="compositionally biased region" description="Basic residues" evidence="4">
    <location>
        <begin position="251"/>
        <end position="262"/>
    </location>
</feature>
<feature type="region of interest" description="Disordered" evidence="4">
    <location>
        <begin position="325"/>
        <end position="377"/>
    </location>
</feature>
<dbReference type="Proteomes" id="UP001487740">
    <property type="component" value="Unassembled WGS sequence"/>
</dbReference>
<dbReference type="Gene3D" id="6.10.140.2220">
    <property type="match status" value="1"/>
</dbReference>
<feature type="compositionally biased region" description="Low complexity" evidence="4">
    <location>
        <begin position="2235"/>
        <end position="2245"/>
    </location>
</feature>
<sequence>MSATSQPFADSSPIVTDEAARITMTGVSPEVSGELEDNEGSSAPSLLLSEEARTLSLASTPSGTPAGGRGEEIEGDLNNVISNSDTDLVLPSTNSDGSQPPESSSGPQSMDMFGLPVRWTPGHDPRHAAIDTATTTRNNDTTYIEAEKTSVMQMRSDSDTETFANTTARPSNSSSSLVHHSEGRSSDAAAPREADLLPLPDGARAVSIDDVQVGSAVETMVACEAQQQEAVSAAAFTPYTTGENSSEARHCHSSHGPAHHHHISLAPLPQQSEGETLLLPPSCAANQDVNEDTMRDALLPPLLQGNTATKTAVGGVIYEQVTLEAPESKPADIHSSREAGYISSGLKSQPSRAITCGTDLPSGDSDTDTDNTDGDYDEEDHFAAELSLRISSMPAATATKVKSFRSSDILNLIGLERGGAGPREVGGVSDDVSPPASQAGSSPEVPDSLRSSEGPSATRSVETLSEDSGLGDRDVRLTPSSPLAPISEAAPSQAPATPSDAPVSSRPRRQDARQARIARARSLGDLRSYSDSDSEEEEGAMYRWQPHPAAHQLNEGMNGSSSSYRTQQRPYKPSYTNYLLQQQQQRCGADAASRLPPRPLPFSGSEGSDEELRSRFTNHRVISPGHSKPRRHKSFHEASRQDSTCWPAAEVGKGNWAAPHGAPRPGRRRPQPISVDLAEQFLSQEGLKSPQRKQTVENPYGAAGEGRGEEWRMQHPPSLPGTGGVAYQAARAAPANQKPPCEASTNGVCVGSVGSGSEQCPPASSLTPELTVLRAWPAAQAAPSLLATPSRPAPAPPCTRPPVPAPLPHQYSSTPAQLPNECQPVHTGRRSSSPTHDPPGTTDIELRAASDLNEQCLPGGTGVSPATPDGVTTEMAEGAMRVHTKTYGSHGEVEVYLAKCDNGCRPPNTSPVLTPRGGAEHRPGSRGVTFSPSVKEINWRESYYEAEPEGEGSGSDVRKVLVVTSESPTPQRVDLTPSPPPSHAPTTHSQDANNTPESSPAPPGGPPHDSDKSNGRVSQAPAGSSSDAEMGEDKSPKVQTPLWQRFKLPKISSPKSPRPKIPPKPQSLSSRSSDTESSKMSSPGMDSSSSTPSSPDIKTKKAPSSPRFFSWGSKREKKVRVLPPRPLVSPPPPPAQVNAGQRGEVTGVQGGVKGEPDPATAVSPAALPREDSAGVSDNSSEPVRQEAQRVSAPAREERVTRSPVRLVNADRPLIADSDGLSHGSGRSPLTSATSGEDSSDAGQQHSPRSALSKPPLPPHLQRPNQQVFHKARLLSARRQYFSQERQVSAPERSSPPKELPPPPPAPKPREVTQHIVASRYNSTFDASNNLKERFERFSASARAERERLARSTPDLSVIEASVRRQGPRIDLWSQSEQQQQQAESHPASPASASDGDAARPDLAHRGASSTHQKARAAIHERYKNRAQRIHARARSQNSGVLETDLDTGASREVLTLRETNLDDLYRDLQHLLESIPPVGAGPPQADKARAKSLLDLEATATMEAQLDTPARPPDTRAKSMEFLLDDGNKASIQHAQRESTRRGEAGEEVVVVGAPLEVVSLVNSLSSACSSLRDSSRDSTAASTNDSTAVIVDSSLGGDSSRADSRHSFSDSGQSTVDRSTVDSRHSTADTVNSGLSSRNIDSLNSRSSVLSSRSSGECSSRGSVGSSSRSSSSRAGGSRDDIEASPGSGEADDLAGRPSVGMFEDDLPVSVSASSTLVVRPALHPSAPRSSPVVLSTFQGTNNEVFQFGAATHEESRRSSEASGGVTEGMGRERHTVAYGEAVGYDELFKSEESGDELFTDHYGTTEPDPHNLGPDSTTLEDVLDSLLALPSASRAWTVLRKHQDDHYGSLRNHNLPTDCKPDGYHKSFSYSSSSGESSFQQQQQQAGARPLLHQQHPPPPPEGSPVSFFLARDEGEPHSEPPTTTTTTTTTTHTPSRARTAQAQSHVHVDPSGRAPTTRRLDTLEAQGPEGTFTARQVTEADPSTGVLLHQSTAVVTHPHSHAYSAAPIPPAHTNLSQNAHISPTHHPRLSSPTSDSLTSHRNLLSSSSHNIVPPTPPSYTTPTTASRHVNTTFTHPTHSLSSTLPNCVITASPIPVNSHHTTLPQSHSRSAPSDTRPSHPPASSPRAGTSPGHTTRSNLHKGHHQPHVPGHFVPDSQGSGQVNQLGTSPPKRSSQEVVPASPADPLTEALMLSGVIAAVPSIVERQPPPPPPAGPRVTFHLPPRHMNIPPDSSSENGNGNENVRVDADDDSTSSNIVKCRNPSCGLTAETDEARSTFKTCHNCSTFYCSRACRRQHWERHKKQCKRISSLAVAKQVVARVREDEAVLERVSAVARRGIRALGRGTVKIFFHDIRGAETFVGGGELPETHYMTIQNLLPQETGPEVYKQITELCKHYNVEYKLVLYVSICIMNEIPTGSSPKWEREMVSHCAKLRLAGGTGGGGSDTWSPRPERHVITRDMDEPETMILTSAPIPESNTSPQAARHIAFNNIVRHLREKGISLRHQYPDVHKKLTAYVELGEVFPPLTIYPRDVTTGSTFMCIIMPETDHAKLQLLSNDASKVRTIDISRPHPPA</sequence>
<feature type="region of interest" description="Disordered" evidence="4">
    <location>
        <begin position="1"/>
        <end position="192"/>
    </location>
</feature>
<feature type="compositionally biased region" description="Basic and acidic residues" evidence="4">
    <location>
        <begin position="326"/>
        <end position="337"/>
    </location>
</feature>
<keyword evidence="1" id="KW-0479">Metal-binding</keyword>
<feature type="compositionally biased region" description="Polar residues" evidence="4">
    <location>
        <begin position="79"/>
        <end position="94"/>
    </location>
</feature>
<feature type="compositionally biased region" description="Acidic residues" evidence="4">
    <location>
        <begin position="365"/>
        <end position="377"/>
    </location>
</feature>
<feature type="compositionally biased region" description="Low complexity" evidence="4">
    <location>
        <begin position="1078"/>
        <end position="1096"/>
    </location>
</feature>
<feature type="compositionally biased region" description="Low complexity" evidence="4">
    <location>
        <begin position="95"/>
        <end position="109"/>
    </location>
</feature>
<dbReference type="InterPro" id="IPR038825">
    <property type="entry name" value="Apical_junction"/>
</dbReference>
<organism evidence="7 8">
    <name type="scientific">Scylla paramamosain</name>
    <name type="common">Mud crab</name>
    <dbReference type="NCBI Taxonomy" id="85552"/>
    <lineage>
        <taxon>Eukaryota</taxon>
        <taxon>Metazoa</taxon>
        <taxon>Ecdysozoa</taxon>
        <taxon>Arthropoda</taxon>
        <taxon>Crustacea</taxon>
        <taxon>Multicrustacea</taxon>
        <taxon>Malacostraca</taxon>
        <taxon>Eumalacostraca</taxon>
        <taxon>Eucarida</taxon>
        <taxon>Decapoda</taxon>
        <taxon>Pleocyemata</taxon>
        <taxon>Brachyura</taxon>
        <taxon>Eubrachyura</taxon>
        <taxon>Portunoidea</taxon>
        <taxon>Portunidae</taxon>
        <taxon>Portuninae</taxon>
        <taxon>Scylla</taxon>
    </lineage>
</organism>
<feature type="domain" description="Apical junction molecule ajm1 alpha/beta" evidence="6">
    <location>
        <begin position="2309"/>
        <end position="2419"/>
    </location>
</feature>
<gene>
    <name evidence="7" type="ORF">O3P69_006493</name>
</gene>
<dbReference type="PANTHER" id="PTHR21517:SF3">
    <property type="entry name" value="APICAL JUNCTION COMPONENT 1 HOMOLOG"/>
    <property type="match status" value="1"/>
</dbReference>
<dbReference type="PANTHER" id="PTHR21517">
    <property type="entry name" value="APICAL JUNCTION COMPONENT 1 HOMOLOG"/>
    <property type="match status" value="1"/>
</dbReference>
<feature type="compositionally biased region" description="Polar residues" evidence="4">
    <location>
        <begin position="449"/>
        <end position="463"/>
    </location>
</feature>
<feature type="region of interest" description="Disordered" evidence="4">
    <location>
        <begin position="418"/>
        <end position="725"/>
    </location>
</feature>
<feature type="compositionally biased region" description="Polar residues" evidence="4">
    <location>
        <begin position="1610"/>
        <end position="1619"/>
    </location>
</feature>
<name>A0AAW0U2N2_SCYPA</name>
<dbReference type="GO" id="GO:0008270">
    <property type="term" value="F:zinc ion binding"/>
    <property type="evidence" value="ECO:0007669"/>
    <property type="project" value="UniProtKB-KW"/>
</dbReference>
<feature type="compositionally biased region" description="Low complexity" evidence="4">
    <location>
        <begin position="1923"/>
        <end position="1943"/>
    </location>
</feature>
<feature type="compositionally biased region" description="Polar residues" evidence="4">
    <location>
        <begin position="1015"/>
        <end position="1027"/>
    </location>
</feature>
<feature type="region of interest" description="Disordered" evidence="4">
    <location>
        <begin position="2013"/>
        <end position="2085"/>
    </location>
</feature>
<feature type="region of interest" description="Disordered" evidence="4">
    <location>
        <begin position="1799"/>
        <end position="1819"/>
    </location>
</feature>
<feature type="region of interest" description="Disordered" evidence="4">
    <location>
        <begin position="2098"/>
        <end position="2184"/>
    </location>
</feature>
<feature type="compositionally biased region" description="Polar residues" evidence="4">
    <location>
        <begin position="2068"/>
        <end position="2085"/>
    </location>
</feature>
<dbReference type="GO" id="GO:0005886">
    <property type="term" value="C:plasma membrane"/>
    <property type="evidence" value="ECO:0007669"/>
    <property type="project" value="TreeGrafter"/>
</dbReference>
<feature type="compositionally biased region" description="Polar residues" evidence="4">
    <location>
        <begin position="1629"/>
        <end position="1642"/>
    </location>
</feature>
<feature type="compositionally biased region" description="Low complexity" evidence="4">
    <location>
        <begin position="1643"/>
        <end position="1677"/>
    </location>
</feature>
<feature type="compositionally biased region" description="Pro residues" evidence="4">
    <location>
        <begin position="1297"/>
        <end position="1306"/>
    </location>
</feature>
<feature type="domain" description="MYND-type" evidence="5">
    <location>
        <begin position="2277"/>
        <end position="2307"/>
    </location>
</feature>
<feature type="region of interest" description="Disordered" evidence="4">
    <location>
        <begin position="2205"/>
        <end position="2257"/>
    </location>
</feature>
<feature type="compositionally biased region" description="Pro residues" evidence="4">
    <location>
        <begin position="791"/>
        <end position="807"/>
    </location>
</feature>
<proteinExistence type="predicted"/>
<evidence type="ECO:0000256" key="2">
    <source>
        <dbReference type="ARBA" id="ARBA00022771"/>
    </source>
</evidence>
<feature type="compositionally biased region" description="Polar residues" evidence="4">
    <location>
        <begin position="2101"/>
        <end position="2118"/>
    </location>
</feature>
<dbReference type="GO" id="GO:0045216">
    <property type="term" value="P:cell-cell junction organization"/>
    <property type="evidence" value="ECO:0007669"/>
    <property type="project" value="InterPro"/>
</dbReference>
<evidence type="ECO:0000256" key="1">
    <source>
        <dbReference type="ARBA" id="ARBA00022723"/>
    </source>
</evidence>
<feature type="compositionally biased region" description="Polar residues" evidence="4">
    <location>
        <begin position="555"/>
        <end position="586"/>
    </location>
</feature>
<feature type="compositionally biased region" description="Polar residues" evidence="4">
    <location>
        <begin position="1227"/>
        <end position="1249"/>
    </location>
</feature>
<evidence type="ECO:0000259" key="6">
    <source>
        <dbReference type="Pfam" id="PF26649"/>
    </source>
</evidence>
<keyword evidence="3" id="KW-0862">Zinc</keyword>
<keyword evidence="8" id="KW-1185">Reference proteome</keyword>
<evidence type="ECO:0000256" key="4">
    <source>
        <dbReference type="SAM" id="MobiDB-lite"/>
    </source>
</evidence>
<keyword evidence="2" id="KW-0863">Zinc-finger</keyword>
<evidence type="ECO:0000256" key="3">
    <source>
        <dbReference type="ARBA" id="ARBA00022833"/>
    </source>
</evidence>
<dbReference type="CDD" id="cd20335">
    <property type="entry name" value="BRcat_RBR"/>
    <property type="match status" value="1"/>
</dbReference>
<feature type="compositionally biased region" description="Low complexity" evidence="4">
    <location>
        <begin position="2039"/>
        <end position="2053"/>
    </location>
</feature>
<feature type="region of interest" description="Disordered" evidence="4">
    <location>
        <begin position="1372"/>
        <end position="1416"/>
    </location>
</feature>
<evidence type="ECO:0000259" key="5">
    <source>
        <dbReference type="Pfam" id="PF01753"/>
    </source>
</evidence>
<evidence type="ECO:0000313" key="7">
    <source>
        <dbReference type="EMBL" id="KAK8394324.1"/>
    </source>
</evidence>
<feature type="region of interest" description="Disordered" evidence="4">
    <location>
        <begin position="1849"/>
        <end position="1963"/>
    </location>
</feature>
<dbReference type="Pfam" id="PF01753">
    <property type="entry name" value="zf-MYND"/>
    <property type="match status" value="1"/>
</dbReference>
<evidence type="ECO:0000313" key="8">
    <source>
        <dbReference type="Proteomes" id="UP001487740"/>
    </source>
</evidence>
<protein>
    <submittedName>
        <fullName evidence="7">Uncharacterized protein</fullName>
    </submittedName>
</protein>
<comment type="caution">
    <text evidence="7">The sequence shown here is derived from an EMBL/GenBank/DDBJ whole genome shotgun (WGS) entry which is preliminary data.</text>
</comment>
<dbReference type="Pfam" id="PF26649">
    <property type="entry name" value="Ajm-1"/>
    <property type="match status" value="1"/>
</dbReference>
<dbReference type="EMBL" id="JARAKH010000019">
    <property type="protein sequence ID" value="KAK8394324.1"/>
    <property type="molecule type" value="Genomic_DNA"/>
</dbReference>
<feature type="region of interest" description="Disordered" evidence="4">
    <location>
        <begin position="905"/>
        <end position="933"/>
    </location>
</feature>
<dbReference type="InterPro" id="IPR058586">
    <property type="entry name" value="Ajm-1"/>
</dbReference>
<feature type="region of interest" description="Disordered" evidence="4">
    <location>
        <begin position="962"/>
        <end position="1312"/>
    </location>
</feature>
<feature type="region of interest" description="Disordered" evidence="4">
    <location>
        <begin position="786"/>
        <end position="843"/>
    </location>
</feature>
<feature type="compositionally biased region" description="Basic and acidic residues" evidence="4">
    <location>
        <begin position="179"/>
        <end position="192"/>
    </location>
</feature>